<dbReference type="GO" id="GO:0022904">
    <property type="term" value="P:respiratory electron transport chain"/>
    <property type="evidence" value="ECO:0007669"/>
    <property type="project" value="TreeGrafter"/>
</dbReference>
<dbReference type="GO" id="GO:0016491">
    <property type="term" value="F:oxidoreductase activity"/>
    <property type="evidence" value="ECO:0007669"/>
    <property type="project" value="UniProtKB-KW"/>
</dbReference>
<evidence type="ECO:0000256" key="5">
    <source>
        <dbReference type="ARBA" id="ARBA00023002"/>
    </source>
</evidence>
<dbReference type="SUPFAM" id="SSF56176">
    <property type="entry name" value="FAD-binding/transporter-associated domain-like"/>
    <property type="match status" value="1"/>
</dbReference>
<dbReference type="RefSeq" id="WP_184260825.1">
    <property type="nucleotide sequence ID" value="NZ_JACHIH010000030.1"/>
</dbReference>
<dbReference type="SUPFAM" id="SSF55103">
    <property type="entry name" value="FAD-linked oxidases, C-terminal domain"/>
    <property type="match status" value="1"/>
</dbReference>
<evidence type="ECO:0000256" key="1">
    <source>
        <dbReference type="ARBA" id="ARBA00001974"/>
    </source>
</evidence>
<dbReference type="AlphaFoldDB" id="A0A7W7Z709"/>
<keyword evidence="8" id="KW-1185">Reference proteome</keyword>
<keyword evidence="3" id="KW-0285">Flavoprotein</keyword>
<evidence type="ECO:0000256" key="4">
    <source>
        <dbReference type="ARBA" id="ARBA00022827"/>
    </source>
</evidence>
<dbReference type="Pfam" id="PF02913">
    <property type="entry name" value="FAD-oxidase_C"/>
    <property type="match status" value="1"/>
</dbReference>
<dbReference type="InterPro" id="IPR016164">
    <property type="entry name" value="FAD-linked_Oxase-like_C"/>
</dbReference>
<evidence type="ECO:0000259" key="6">
    <source>
        <dbReference type="PROSITE" id="PS51387"/>
    </source>
</evidence>
<keyword evidence="4" id="KW-0274">FAD</keyword>
<dbReference type="Gene3D" id="3.30.70.2740">
    <property type="match status" value="1"/>
</dbReference>
<dbReference type="PANTHER" id="PTHR43716:SF1">
    <property type="entry name" value="D-2-HYDROXYGLUTARATE DEHYDROGENASE, MITOCHONDRIAL"/>
    <property type="match status" value="1"/>
</dbReference>
<protein>
    <submittedName>
        <fullName evidence="7">FAD/FMN-containing dehydrogenase</fullName>
    </submittedName>
</protein>
<dbReference type="InterPro" id="IPR004113">
    <property type="entry name" value="FAD-bd_oxidored_4_C"/>
</dbReference>
<keyword evidence="5" id="KW-0560">Oxidoreductase</keyword>
<evidence type="ECO:0000256" key="2">
    <source>
        <dbReference type="ARBA" id="ARBA00008000"/>
    </source>
</evidence>
<dbReference type="FunFam" id="1.10.45.10:FF:000001">
    <property type="entry name" value="D-lactate dehydrogenase mitochondrial"/>
    <property type="match status" value="1"/>
</dbReference>
<dbReference type="GO" id="GO:0071949">
    <property type="term" value="F:FAD binding"/>
    <property type="evidence" value="ECO:0007669"/>
    <property type="project" value="InterPro"/>
</dbReference>
<organism evidence="7 8">
    <name type="scientific">Rhodopseudomonas rhenobacensis</name>
    <dbReference type="NCBI Taxonomy" id="87461"/>
    <lineage>
        <taxon>Bacteria</taxon>
        <taxon>Pseudomonadati</taxon>
        <taxon>Pseudomonadota</taxon>
        <taxon>Alphaproteobacteria</taxon>
        <taxon>Hyphomicrobiales</taxon>
        <taxon>Nitrobacteraceae</taxon>
        <taxon>Rhodopseudomonas</taxon>
    </lineage>
</organism>
<dbReference type="EMBL" id="JACHIH010000030">
    <property type="protein sequence ID" value="MBB5049094.1"/>
    <property type="molecule type" value="Genomic_DNA"/>
</dbReference>
<dbReference type="Gene3D" id="3.30.70.2190">
    <property type="match status" value="1"/>
</dbReference>
<dbReference type="InterPro" id="IPR016169">
    <property type="entry name" value="FAD-bd_PCMH_sub2"/>
</dbReference>
<dbReference type="PANTHER" id="PTHR43716">
    <property type="entry name" value="D-2-HYDROXYGLUTARATE DEHYDROGENASE, MITOCHONDRIAL"/>
    <property type="match status" value="1"/>
</dbReference>
<dbReference type="InterPro" id="IPR036318">
    <property type="entry name" value="FAD-bd_PCMH-like_sf"/>
</dbReference>
<dbReference type="FunFam" id="3.30.70.2190:FF:000001">
    <property type="entry name" value="D-2-hydroxyglutarate dehydrogenase mitochondrial"/>
    <property type="match status" value="1"/>
</dbReference>
<dbReference type="InterPro" id="IPR016171">
    <property type="entry name" value="Vanillyl_alc_oxidase_C-sub2"/>
</dbReference>
<dbReference type="InterPro" id="IPR006094">
    <property type="entry name" value="Oxid_FAD_bind_N"/>
</dbReference>
<sequence>MSMAIVAALRHIVGESAVLEPAELGKRSAGAYRFDNLRAAALVRPANTKEVSDVLRWCHAHNIAVVTQGGLTGLVHGGDAGANDVILSLERMRAIEAIDPVQRTATVEAGVVLQTLQEAVDQHDLSFPLDLGARGSATLGGNAATNAGGNRVIRYGMTRDMVLGLEVVLADGSIVSSMNQLIKNNAGYDLKQLFIGSEGTLGVITKLVLRLREKPLATNMAFVGLDSFDAVAKFLKHADRALGGTLSAFEVMWQSFYQLVTTAPAKGQPPIAQNYPYYVLIESQGADRELDTQRFQAALEGALQAGLIADAAIAQSDADCQAFWALRDDVGQVMQGGLPVVFDISLPIAAMEAYAEGLRETLAAEIGDHKLWIFGHLGDGNLHVVVQVKPQNYLALRPKIEALVYRPLAACHGSVSAEHGIGLEKKPYLHISRNAAEIALMRTLKAALDPKGILNPGKIFEVAAAAQRASA</sequence>
<comment type="similarity">
    <text evidence="2">Belongs to the FAD-binding oxidoreductase/transferase type 4 family.</text>
</comment>
<dbReference type="PROSITE" id="PS51387">
    <property type="entry name" value="FAD_PCMH"/>
    <property type="match status" value="1"/>
</dbReference>
<evidence type="ECO:0000256" key="3">
    <source>
        <dbReference type="ARBA" id="ARBA00022630"/>
    </source>
</evidence>
<dbReference type="Proteomes" id="UP000542353">
    <property type="component" value="Unassembled WGS sequence"/>
</dbReference>
<dbReference type="Gene3D" id="3.30.43.10">
    <property type="entry name" value="Uridine Diphospho-n-acetylenolpyruvylglucosamine Reductase, domain 2"/>
    <property type="match status" value="1"/>
</dbReference>
<dbReference type="InterPro" id="IPR016167">
    <property type="entry name" value="FAD-bd_PCMH_sub1"/>
</dbReference>
<gene>
    <name evidence="7" type="ORF">HNR60_003868</name>
</gene>
<dbReference type="InterPro" id="IPR016166">
    <property type="entry name" value="FAD-bd_PCMH"/>
</dbReference>
<feature type="domain" description="FAD-binding PCMH-type" evidence="6">
    <location>
        <begin position="34"/>
        <end position="214"/>
    </location>
</feature>
<evidence type="ECO:0000313" key="8">
    <source>
        <dbReference type="Proteomes" id="UP000542353"/>
    </source>
</evidence>
<evidence type="ECO:0000313" key="7">
    <source>
        <dbReference type="EMBL" id="MBB5049094.1"/>
    </source>
</evidence>
<dbReference type="InterPro" id="IPR051264">
    <property type="entry name" value="FAD-oxidored/transferase_4"/>
</dbReference>
<comment type="caution">
    <text evidence="7">The sequence shown here is derived from an EMBL/GenBank/DDBJ whole genome shotgun (WGS) entry which is preliminary data.</text>
</comment>
<name>A0A7W7Z709_9BRAD</name>
<dbReference type="Gene3D" id="1.10.45.10">
    <property type="entry name" value="Vanillyl-alcohol Oxidase, Chain A, domain 4"/>
    <property type="match status" value="1"/>
</dbReference>
<accession>A0A7W7Z709</accession>
<dbReference type="Pfam" id="PF01565">
    <property type="entry name" value="FAD_binding_4"/>
    <property type="match status" value="1"/>
</dbReference>
<proteinExistence type="inferred from homology"/>
<reference evidence="7 8" key="1">
    <citation type="submission" date="2020-08" db="EMBL/GenBank/DDBJ databases">
        <title>Genomic Encyclopedia of Type Strains, Phase IV (KMG-IV): sequencing the most valuable type-strain genomes for metagenomic binning, comparative biology and taxonomic classification.</title>
        <authorList>
            <person name="Goeker M."/>
        </authorList>
    </citation>
    <scope>NUCLEOTIDE SEQUENCE [LARGE SCALE GENOMIC DNA]</scope>
    <source>
        <strain evidence="7 8">DSM 12706</strain>
    </source>
</reference>
<dbReference type="Gene3D" id="3.30.465.10">
    <property type="match status" value="1"/>
</dbReference>
<comment type="cofactor">
    <cofactor evidence="1">
        <name>FAD</name>
        <dbReference type="ChEBI" id="CHEBI:57692"/>
    </cofactor>
</comment>